<name>A0A811JWX7_9BILA</name>
<keyword evidence="3" id="KW-1185">Reference proteome</keyword>
<feature type="transmembrane region" description="Helical" evidence="1">
    <location>
        <begin position="209"/>
        <end position="229"/>
    </location>
</feature>
<keyword evidence="1" id="KW-0472">Membrane</keyword>
<keyword evidence="1" id="KW-0812">Transmembrane</keyword>
<evidence type="ECO:0008006" key="4">
    <source>
        <dbReference type="Google" id="ProtNLM"/>
    </source>
</evidence>
<dbReference type="EMBL" id="CAJFDH010000001">
    <property type="protein sequence ID" value="CAD5207542.1"/>
    <property type="molecule type" value="Genomic_DNA"/>
</dbReference>
<sequence length="364" mass="41926">MGVLMDQSELPSPTLIYYYKIYENVAISITFFMVVITLAVMFLSRTRAITRYRWYLIHELLWSLFFDGMGSLIGAVTLFPLPCYYGVNLSSTFTGTQQTVYFFIGINSLVGKAFSLIYQLEYRLVQTLPSDNTFRVLSTSLYGRKELVVRPLIMVACSVLLFTPFVLSFPDQKQQRDYLSSLDPVVAQIFIDHPSVICFARGTEVTKVLLIAFIAVSLLPLLGVFAFWVMYRAIQRSRNSANTYRLQMMLFWSLMAQEGSVMMLMVFPGMVYLGGSIFGLRNMPTISVVCFFFFLIHTPIDCLMILYFIKPYRQFLYNHIPFLRNYTTSAYENYSTTTAVTRRKSSFYPIGKRISPMAMYPPKV</sequence>
<protein>
    <recommendedName>
        <fullName evidence="4">G_PROTEIN_RECEP_F1_2 domain-containing protein</fullName>
    </recommendedName>
</protein>
<dbReference type="Proteomes" id="UP000783686">
    <property type="component" value="Unassembled WGS sequence"/>
</dbReference>
<evidence type="ECO:0000313" key="3">
    <source>
        <dbReference type="Proteomes" id="UP000614601"/>
    </source>
</evidence>
<dbReference type="PANTHER" id="PTHR22941">
    <property type="entry name" value="SERPENTINE RECEPTOR"/>
    <property type="match status" value="1"/>
</dbReference>
<dbReference type="EMBL" id="CAJFCW020000001">
    <property type="protein sequence ID" value="CAG9086053.1"/>
    <property type="molecule type" value="Genomic_DNA"/>
</dbReference>
<comment type="caution">
    <text evidence="2">The sequence shown here is derived from an EMBL/GenBank/DDBJ whole genome shotgun (WGS) entry which is preliminary data.</text>
</comment>
<dbReference type="Pfam" id="PF10318">
    <property type="entry name" value="7TM_GPCR_Srh"/>
    <property type="match status" value="1"/>
</dbReference>
<evidence type="ECO:0000256" key="1">
    <source>
        <dbReference type="SAM" id="Phobius"/>
    </source>
</evidence>
<proteinExistence type="predicted"/>
<dbReference type="InterPro" id="IPR053220">
    <property type="entry name" value="Nematode_rcpt-like_serp_H"/>
</dbReference>
<dbReference type="InterPro" id="IPR019422">
    <property type="entry name" value="7TM_GPCR_serpentine_rcpt_Srh"/>
</dbReference>
<organism evidence="2 3">
    <name type="scientific">Bursaphelenchus okinawaensis</name>
    <dbReference type="NCBI Taxonomy" id="465554"/>
    <lineage>
        <taxon>Eukaryota</taxon>
        <taxon>Metazoa</taxon>
        <taxon>Ecdysozoa</taxon>
        <taxon>Nematoda</taxon>
        <taxon>Chromadorea</taxon>
        <taxon>Rhabditida</taxon>
        <taxon>Tylenchina</taxon>
        <taxon>Tylenchomorpha</taxon>
        <taxon>Aphelenchoidea</taxon>
        <taxon>Aphelenchoididae</taxon>
        <taxon>Bursaphelenchus</taxon>
    </lineage>
</organism>
<feature type="transmembrane region" description="Helical" evidence="1">
    <location>
        <begin position="250"/>
        <end position="273"/>
    </location>
</feature>
<feature type="transmembrane region" description="Helical" evidence="1">
    <location>
        <begin position="99"/>
        <end position="118"/>
    </location>
</feature>
<gene>
    <name evidence="2" type="ORF">BOKJ2_LOCUS2226</name>
</gene>
<dbReference type="AlphaFoldDB" id="A0A811JWX7"/>
<keyword evidence="1" id="KW-1133">Transmembrane helix</keyword>
<reference evidence="2" key="1">
    <citation type="submission" date="2020-09" db="EMBL/GenBank/DDBJ databases">
        <authorList>
            <person name="Kikuchi T."/>
        </authorList>
    </citation>
    <scope>NUCLEOTIDE SEQUENCE</scope>
    <source>
        <strain evidence="2">SH1</strain>
    </source>
</reference>
<feature type="transmembrane region" description="Helical" evidence="1">
    <location>
        <begin position="64"/>
        <end position="87"/>
    </location>
</feature>
<feature type="transmembrane region" description="Helical" evidence="1">
    <location>
        <begin position="285"/>
        <end position="309"/>
    </location>
</feature>
<accession>A0A811JWX7</accession>
<dbReference type="PANTHER" id="PTHR22941:SF26">
    <property type="entry name" value="SERPENTINE RECEPTOR, CLASS H"/>
    <property type="match status" value="1"/>
</dbReference>
<evidence type="ECO:0000313" key="2">
    <source>
        <dbReference type="EMBL" id="CAD5207542.1"/>
    </source>
</evidence>
<feature type="transmembrane region" description="Helical" evidence="1">
    <location>
        <begin position="25"/>
        <end position="43"/>
    </location>
</feature>
<dbReference type="Proteomes" id="UP000614601">
    <property type="component" value="Unassembled WGS sequence"/>
</dbReference>
<feature type="transmembrane region" description="Helical" evidence="1">
    <location>
        <begin position="147"/>
        <end position="167"/>
    </location>
</feature>
<dbReference type="OrthoDB" id="5873607at2759"/>